<accession>A0ABY8RG92</accession>
<feature type="transmembrane region" description="Helical" evidence="9">
    <location>
        <begin position="7"/>
        <end position="26"/>
    </location>
</feature>
<feature type="transmembrane region" description="Helical" evidence="9">
    <location>
        <begin position="108"/>
        <end position="135"/>
    </location>
</feature>
<protein>
    <submittedName>
        <fullName evidence="11">Na+/H+ antiporter NhaC family protein</fullName>
    </submittedName>
</protein>
<evidence type="ECO:0000256" key="1">
    <source>
        <dbReference type="ARBA" id="ARBA00004651"/>
    </source>
</evidence>
<evidence type="ECO:0000256" key="7">
    <source>
        <dbReference type="ARBA" id="ARBA00023136"/>
    </source>
</evidence>
<reference evidence="11 12" key="1">
    <citation type="submission" date="2023-05" db="EMBL/GenBank/DDBJ databases">
        <title>Genomic insight into Chryseobacterium sp. wdc7 isolated forest soil (Gotjawal).</title>
        <authorList>
            <person name="Park S.-J."/>
        </authorList>
    </citation>
    <scope>NUCLEOTIDE SEQUENCE [LARGE SCALE GENOMIC DNA]</scope>
    <source>
        <strain evidence="12">wdc7</strain>
    </source>
</reference>
<sequence length="436" mass="46239">MIKTNGTFLSIIPLLLFVGIFLGFGIYNQDFYALPSPIAALIGVFSAFVLLKGKVNEKIDTFLKGCGDGKILTMCIIYLLAGAFATVSKATGSVDTIVNLGLNYISAAYFPVGIFVIASFLSFASGTSVGTIVTLGPIVIDLAEKSGSPLGLIGAALLSGAMFGDNLSVISDTTIAATQSLGCEMKDKFRVNFKLALPAAIIAIVILVAIGFNQETSFVPMEQKDFNLVLILPYLLVIALSVIGINVFVVLFAGLLFAGALGMGYGTFGLLDFAKSSYEGFTDMTEIFLLSLLTGGLAALVERAGGINFLLRNINKIISSKKTALLGIGGLVTVANFCVANNTIAILISGKVSKEITEKYGLKPQESASVLDIFACYVQGMIPYGAQILILISLSSFKMSYTDLVLNSFYLHLLLAITLISIFFRKKTSAIKPITT</sequence>
<keyword evidence="5 9" id="KW-0812">Transmembrane</keyword>
<feature type="transmembrane region" description="Helical" evidence="9">
    <location>
        <begin position="323"/>
        <end position="348"/>
    </location>
</feature>
<keyword evidence="6 9" id="KW-1133">Transmembrane helix</keyword>
<dbReference type="PANTHER" id="PTHR33451">
    <property type="entry name" value="MALATE-2H(+)/NA(+)-LACTATE ANTIPORTER"/>
    <property type="match status" value="1"/>
</dbReference>
<feature type="domain" description="Na+/H+ antiporter NhaC-like C-terminal" evidence="10">
    <location>
        <begin position="230"/>
        <end position="390"/>
    </location>
</feature>
<keyword evidence="12" id="KW-1185">Reference proteome</keyword>
<dbReference type="PANTHER" id="PTHR33451:SF4">
    <property type="entry name" value="NA+_H+ ANTIPORTER"/>
    <property type="match status" value="1"/>
</dbReference>
<keyword evidence="4" id="KW-1003">Cell membrane</keyword>
<evidence type="ECO:0000256" key="4">
    <source>
        <dbReference type="ARBA" id="ARBA00022475"/>
    </source>
</evidence>
<dbReference type="Proteomes" id="UP001241656">
    <property type="component" value="Chromosome"/>
</dbReference>
<evidence type="ECO:0000256" key="2">
    <source>
        <dbReference type="ARBA" id="ARBA00022448"/>
    </source>
</evidence>
<evidence type="ECO:0000256" key="8">
    <source>
        <dbReference type="ARBA" id="ARBA00038435"/>
    </source>
</evidence>
<evidence type="ECO:0000313" key="11">
    <source>
        <dbReference type="EMBL" id="WHF52544.1"/>
    </source>
</evidence>
<evidence type="ECO:0000256" key="9">
    <source>
        <dbReference type="SAM" id="Phobius"/>
    </source>
</evidence>
<comment type="similarity">
    <text evidence="8">Belongs to the NhaC Na(+)/H(+) (TC 2.A.35) antiporter family.</text>
</comment>
<name>A0ABY8RG92_9FLAO</name>
<evidence type="ECO:0000259" key="10">
    <source>
        <dbReference type="Pfam" id="PF03553"/>
    </source>
</evidence>
<dbReference type="RefSeq" id="WP_282905826.1">
    <property type="nucleotide sequence ID" value="NZ_CP124855.1"/>
</dbReference>
<feature type="transmembrane region" description="Helical" evidence="9">
    <location>
        <begin position="404"/>
        <end position="424"/>
    </location>
</feature>
<proteinExistence type="inferred from homology"/>
<dbReference type="Pfam" id="PF03553">
    <property type="entry name" value="Na_H_antiporter"/>
    <property type="match status" value="2"/>
</dbReference>
<dbReference type="InterPro" id="IPR052180">
    <property type="entry name" value="NhaC_Na-H+_Antiporter"/>
</dbReference>
<feature type="transmembrane region" description="Helical" evidence="9">
    <location>
        <begin position="368"/>
        <end position="392"/>
    </location>
</feature>
<keyword evidence="7 9" id="KW-0472">Membrane</keyword>
<dbReference type="InterPro" id="IPR018461">
    <property type="entry name" value="Na/H_Antiport_NhaC-like_C"/>
</dbReference>
<evidence type="ECO:0000256" key="3">
    <source>
        <dbReference type="ARBA" id="ARBA00022449"/>
    </source>
</evidence>
<feature type="transmembrane region" description="Helical" evidence="9">
    <location>
        <begin position="234"/>
        <end position="267"/>
    </location>
</feature>
<feature type="transmembrane region" description="Helical" evidence="9">
    <location>
        <begin position="287"/>
        <end position="311"/>
    </location>
</feature>
<evidence type="ECO:0000256" key="6">
    <source>
        <dbReference type="ARBA" id="ARBA00022989"/>
    </source>
</evidence>
<comment type="subcellular location">
    <subcellularLocation>
        <location evidence="1">Cell membrane</location>
        <topology evidence="1">Multi-pass membrane protein</topology>
    </subcellularLocation>
</comment>
<keyword evidence="3" id="KW-0050">Antiport</keyword>
<feature type="transmembrane region" description="Helical" evidence="9">
    <location>
        <begin position="32"/>
        <end position="51"/>
    </location>
</feature>
<gene>
    <name evidence="11" type="ORF">QGN23_04510</name>
</gene>
<feature type="transmembrane region" description="Helical" evidence="9">
    <location>
        <begin position="71"/>
        <end position="88"/>
    </location>
</feature>
<keyword evidence="2" id="KW-0813">Transport</keyword>
<feature type="domain" description="Na+/H+ antiporter NhaC-like C-terminal" evidence="10">
    <location>
        <begin position="13"/>
        <end position="212"/>
    </location>
</feature>
<organism evidence="11 12">
    <name type="scientific">Chryseobacterium gotjawalense</name>
    <dbReference type="NCBI Taxonomy" id="3042315"/>
    <lineage>
        <taxon>Bacteria</taxon>
        <taxon>Pseudomonadati</taxon>
        <taxon>Bacteroidota</taxon>
        <taxon>Flavobacteriia</taxon>
        <taxon>Flavobacteriales</taxon>
        <taxon>Weeksellaceae</taxon>
        <taxon>Chryseobacterium group</taxon>
        <taxon>Chryseobacterium</taxon>
    </lineage>
</organism>
<dbReference type="EMBL" id="CP124855">
    <property type="protein sequence ID" value="WHF52544.1"/>
    <property type="molecule type" value="Genomic_DNA"/>
</dbReference>
<feature type="transmembrane region" description="Helical" evidence="9">
    <location>
        <begin position="195"/>
        <end position="213"/>
    </location>
</feature>
<evidence type="ECO:0000313" key="12">
    <source>
        <dbReference type="Proteomes" id="UP001241656"/>
    </source>
</evidence>
<evidence type="ECO:0000256" key="5">
    <source>
        <dbReference type="ARBA" id="ARBA00022692"/>
    </source>
</evidence>